<evidence type="ECO:0000256" key="3">
    <source>
        <dbReference type="ARBA" id="ARBA00022857"/>
    </source>
</evidence>
<dbReference type="PANTHER" id="PTHR43765">
    <property type="entry name" value="2-DEHYDROPANTOATE 2-REDUCTASE-RELATED"/>
    <property type="match status" value="1"/>
</dbReference>
<dbReference type="InterPro" id="IPR013752">
    <property type="entry name" value="KPA_reductase"/>
</dbReference>
<dbReference type="GO" id="GO:0050661">
    <property type="term" value="F:NADP binding"/>
    <property type="evidence" value="ECO:0007669"/>
    <property type="project" value="TreeGrafter"/>
</dbReference>
<dbReference type="Gene3D" id="1.10.1040.10">
    <property type="entry name" value="N-(1-d-carboxylethyl)-l-norvaline Dehydrogenase, domain 2"/>
    <property type="match status" value="1"/>
</dbReference>
<dbReference type="Pfam" id="PF02558">
    <property type="entry name" value="ApbA"/>
    <property type="match status" value="1"/>
</dbReference>
<dbReference type="Proteomes" id="UP000094801">
    <property type="component" value="Unassembled WGS sequence"/>
</dbReference>
<dbReference type="EC" id="1.1.1.169" evidence="2"/>
<keyword evidence="3" id="KW-0521">NADP</keyword>
<feature type="domain" description="Ketopantoate reductase C-terminal" evidence="7">
    <location>
        <begin position="218"/>
        <end position="345"/>
    </location>
</feature>
<reference evidence="9" key="1">
    <citation type="submission" date="2016-04" db="EMBL/GenBank/DDBJ databases">
        <title>Comparative genomics of biotechnologically important yeasts.</title>
        <authorList>
            <consortium name="DOE Joint Genome Institute"/>
            <person name="Riley R."/>
            <person name="Haridas S."/>
            <person name="Wolfe K.H."/>
            <person name="Lopes M.R."/>
            <person name="Hittinger C.T."/>
            <person name="Goker M."/>
            <person name="Salamov A."/>
            <person name="Wisecaver J."/>
            <person name="Long T.M."/>
            <person name="Aerts A.L."/>
            <person name="Barry K."/>
            <person name="Choi C."/>
            <person name="Clum A."/>
            <person name="Coughlan A.Y."/>
            <person name="Deshpande S."/>
            <person name="Douglass A.P."/>
            <person name="Hanson S.J."/>
            <person name="Klenk H.-P."/>
            <person name="Labutti K."/>
            <person name="Lapidus A."/>
            <person name="Lindquist E."/>
            <person name="Lipzen A."/>
            <person name="Meier-Kolthoff J.P."/>
            <person name="Ohm R.A."/>
            <person name="Otillar R.P."/>
            <person name="Pangilinan J."/>
            <person name="Peng Y."/>
            <person name="Rokas A."/>
            <person name="Rosa C.A."/>
            <person name="Scheuner C."/>
            <person name="Sibirny A.A."/>
            <person name="Slot J.C."/>
            <person name="Stielow J.B."/>
            <person name="Sun H."/>
            <person name="Kurtzman C.P."/>
            <person name="Blackwell M."/>
            <person name="Grigoriev I.V."/>
            <person name="Jeffries T.W."/>
        </authorList>
    </citation>
    <scope>NUCLEOTIDE SEQUENCE [LARGE SCALE GENOMIC DNA]</scope>
    <source>
        <strain evidence="9">NRRL YB-2248</strain>
    </source>
</reference>
<evidence type="ECO:0000259" key="6">
    <source>
        <dbReference type="Pfam" id="PF02558"/>
    </source>
</evidence>
<dbReference type="NCBIfam" id="TIGR00745">
    <property type="entry name" value="apbA_panE"/>
    <property type="match status" value="1"/>
</dbReference>
<keyword evidence="9" id="KW-1185">Reference proteome</keyword>
<evidence type="ECO:0000256" key="1">
    <source>
        <dbReference type="ARBA" id="ARBA00007870"/>
    </source>
</evidence>
<feature type="domain" description="Ketopantoate reductase N-terminal" evidence="6">
    <location>
        <begin position="7"/>
        <end position="168"/>
    </location>
</feature>
<dbReference type="Pfam" id="PF08546">
    <property type="entry name" value="ApbA_C"/>
    <property type="match status" value="1"/>
</dbReference>
<proteinExistence type="inferred from homology"/>
<gene>
    <name evidence="8" type="ORF">CANARDRAFT_7807</name>
</gene>
<dbReference type="InterPro" id="IPR013328">
    <property type="entry name" value="6PGD_dom2"/>
</dbReference>
<protein>
    <recommendedName>
        <fullName evidence="2">2-dehydropantoate 2-reductase</fullName>
        <ecNumber evidence="2">1.1.1.169</ecNumber>
    </recommendedName>
    <alternativeName>
        <fullName evidence="5">Ketopantoate reductase</fullName>
    </alternativeName>
</protein>
<dbReference type="InterPro" id="IPR036291">
    <property type="entry name" value="NAD(P)-bd_dom_sf"/>
</dbReference>
<dbReference type="GO" id="GO:0005739">
    <property type="term" value="C:mitochondrion"/>
    <property type="evidence" value="ECO:0007669"/>
    <property type="project" value="TreeGrafter"/>
</dbReference>
<evidence type="ECO:0000256" key="4">
    <source>
        <dbReference type="ARBA" id="ARBA00023002"/>
    </source>
</evidence>
<dbReference type="InterPro" id="IPR013332">
    <property type="entry name" value="KPR_N"/>
</dbReference>
<dbReference type="Gene3D" id="3.40.50.720">
    <property type="entry name" value="NAD(P)-binding Rossmann-like Domain"/>
    <property type="match status" value="1"/>
</dbReference>
<dbReference type="InterPro" id="IPR003710">
    <property type="entry name" value="ApbA"/>
</dbReference>
<name>A0A1E4T094_9ASCO</name>
<dbReference type="OrthoDB" id="73846at2759"/>
<evidence type="ECO:0000313" key="8">
    <source>
        <dbReference type="EMBL" id="ODV85158.1"/>
    </source>
</evidence>
<dbReference type="EMBL" id="KV453853">
    <property type="protein sequence ID" value="ODV85158.1"/>
    <property type="molecule type" value="Genomic_DNA"/>
</dbReference>
<dbReference type="InterPro" id="IPR050838">
    <property type="entry name" value="Ketopantoate_reductase"/>
</dbReference>
<accession>A0A1E4T094</accession>
<dbReference type="SUPFAM" id="SSF48179">
    <property type="entry name" value="6-phosphogluconate dehydrogenase C-terminal domain-like"/>
    <property type="match status" value="1"/>
</dbReference>
<sequence>MTGLRNVYVLGAGGIGTLVSSHLTKNFSLKFILRSQEKINLLQKSGNNIQIKQLFNGDKLLNYKVSGSYRADNIPDDLIDFLIVSVKTFDTLKSLQPLMAKIGQSTKILLIQNGMGVVEELYNHLWPEIEKRPTIYQGVISHGVYQDQAEVNTFNYNHAGLGDMKICKIPKSIQSAKPYKLVEDQTDGVVDDSIIKALVDSEALKCEYYCYKDLTVFQIEKLMVNSCINPVTAILNCVNGELAGIQPNRELFQQIIDEGVDVMVEAYPIVLESKHFSKIDKARLLDFVIEIGTITNKKNSSSMRQDVLNLRPIEIDYINGYIAKLGDLNSRDAKYNKAIAMLVKSRLQIDLNRSTGDPLSFPSKVPN</sequence>
<evidence type="ECO:0000256" key="5">
    <source>
        <dbReference type="ARBA" id="ARBA00032024"/>
    </source>
</evidence>
<organism evidence="8 9">
    <name type="scientific">[Candida] arabinofermentans NRRL YB-2248</name>
    <dbReference type="NCBI Taxonomy" id="983967"/>
    <lineage>
        <taxon>Eukaryota</taxon>
        <taxon>Fungi</taxon>
        <taxon>Dikarya</taxon>
        <taxon>Ascomycota</taxon>
        <taxon>Saccharomycotina</taxon>
        <taxon>Pichiomycetes</taxon>
        <taxon>Pichiales</taxon>
        <taxon>Pichiaceae</taxon>
        <taxon>Ogataea</taxon>
        <taxon>Ogataea/Candida clade</taxon>
    </lineage>
</organism>
<evidence type="ECO:0000259" key="7">
    <source>
        <dbReference type="Pfam" id="PF08546"/>
    </source>
</evidence>
<keyword evidence="4" id="KW-0560">Oxidoreductase</keyword>
<dbReference type="SUPFAM" id="SSF51735">
    <property type="entry name" value="NAD(P)-binding Rossmann-fold domains"/>
    <property type="match status" value="1"/>
</dbReference>
<evidence type="ECO:0000256" key="2">
    <source>
        <dbReference type="ARBA" id="ARBA00013014"/>
    </source>
</evidence>
<dbReference type="PANTHER" id="PTHR43765:SF2">
    <property type="entry name" value="2-DEHYDROPANTOATE 2-REDUCTASE"/>
    <property type="match status" value="1"/>
</dbReference>
<dbReference type="GO" id="GO:0008677">
    <property type="term" value="F:2-dehydropantoate 2-reductase activity"/>
    <property type="evidence" value="ECO:0007669"/>
    <property type="project" value="UniProtKB-EC"/>
</dbReference>
<dbReference type="AlphaFoldDB" id="A0A1E4T094"/>
<dbReference type="InterPro" id="IPR008927">
    <property type="entry name" value="6-PGluconate_DH-like_C_sf"/>
</dbReference>
<evidence type="ECO:0000313" key="9">
    <source>
        <dbReference type="Proteomes" id="UP000094801"/>
    </source>
</evidence>
<dbReference type="GO" id="GO:0015940">
    <property type="term" value="P:pantothenate biosynthetic process"/>
    <property type="evidence" value="ECO:0007669"/>
    <property type="project" value="InterPro"/>
</dbReference>
<dbReference type="STRING" id="983967.A0A1E4T094"/>
<comment type="similarity">
    <text evidence="1">Belongs to the ketopantoate reductase family.</text>
</comment>